<gene>
    <name evidence="1" type="ORF">CGS50_008110</name>
</gene>
<reference evidence="1 2" key="1">
    <citation type="journal article" date="2017" name="Front. Microbiol.">
        <title>New Insights into the Diversity of the Genus Faecalibacterium.</title>
        <authorList>
            <person name="Benevides L."/>
            <person name="Burman S."/>
            <person name="Martin R."/>
            <person name="Robert V."/>
            <person name="Thomas M."/>
            <person name="Miquel S."/>
            <person name="Chain F."/>
            <person name="Sokol H."/>
            <person name="Bermudez-Humaran L.G."/>
            <person name="Morrison M."/>
            <person name="Langella P."/>
            <person name="Azevedo V.A."/>
            <person name="Chatel J.M."/>
            <person name="Soares S."/>
        </authorList>
    </citation>
    <scope>NUCLEOTIDE SEQUENCE [LARGE SCALE GENOMIC DNA]</scope>
    <source>
        <strain evidence="1 2">CNCM I 4542</strain>
    </source>
</reference>
<comment type="caution">
    <text evidence="1">The sequence shown here is derived from an EMBL/GenBank/DDBJ whole genome shotgun (WGS) entry which is preliminary data.</text>
</comment>
<organism evidence="1 2">
    <name type="scientific">Faecalibacterium prausnitzii</name>
    <dbReference type="NCBI Taxonomy" id="853"/>
    <lineage>
        <taxon>Bacteria</taxon>
        <taxon>Bacillati</taxon>
        <taxon>Bacillota</taxon>
        <taxon>Clostridia</taxon>
        <taxon>Eubacteriales</taxon>
        <taxon>Oscillospiraceae</taxon>
        <taxon>Faecalibacterium</taxon>
    </lineage>
</organism>
<dbReference type="AlphaFoldDB" id="A0A2J4JML6"/>
<dbReference type="EMBL" id="NMTS02000056">
    <property type="protein sequence ID" value="PLK29090.1"/>
    <property type="molecule type" value="Genomic_DNA"/>
</dbReference>
<evidence type="ECO:0000313" key="1">
    <source>
        <dbReference type="EMBL" id="PLK29090.1"/>
    </source>
</evidence>
<dbReference type="Proteomes" id="UP000221015">
    <property type="component" value="Unassembled WGS sequence"/>
</dbReference>
<proteinExistence type="predicted"/>
<evidence type="ECO:0000313" key="2">
    <source>
        <dbReference type="Proteomes" id="UP000221015"/>
    </source>
</evidence>
<name>A0A2J4JML6_9FIRM</name>
<sequence>MYFENDCGRFQNTFSQKGCCRDSLTDRCATVPKGNEQQIQLAVAAPLVKNQIWKIRRFSRFVNI</sequence>
<protein>
    <submittedName>
        <fullName evidence="1">Uncharacterized protein</fullName>
    </submittedName>
</protein>
<accession>A0A2J4JML6</accession>